<proteinExistence type="predicted"/>
<dbReference type="EMBL" id="FCNX02000012">
    <property type="protein sequence ID" value="SAK85874.1"/>
    <property type="molecule type" value="Genomic_DNA"/>
</dbReference>
<protein>
    <submittedName>
        <fullName evidence="1">Uncharacterized protein</fullName>
    </submittedName>
</protein>
<dbReference type="Proteomes" id="UP000054903">
    <property type="component" value="Unassembled WGS sequence"/>
</dbReference>
<dbReference type="RefSeq" id="WP_061136657.1">
    <property type="nucleotide sequence ID" value="NZ_FCNX02000012.1"/>
</dbReference>
<sequence>MKFSQNGLYIDKYIKCANCGTLVYVDEPKEMKTAVQVSDRLFCSQWCVDWAEARRLRRGELVES</sequence>
<name>A0A158CU75_9BURK</name>
<dbReference type="OrthoDB" id="8097953at2"/>
<reference evidence="1" key="1">
    <citation type="submission" date="2016-01" db="EMBL/GenBank/DDBJ databases">
        <authorList>
            <person name="Peeters C."/>
        </authorList>
    </citation>
    <scope>NUCLEOTIDE SEQUENCE</scope>
    <source>
        <strain evidence="1">LMG 29320</strain>
    </source>
</reference>
<evidence type="ECO:0000313" key="1">
    <source>
        <dbReference type="EMBL" id="SAK85874.1"/>
    </source>
</evidence>
<evidence type="ECO:0000313" key="2">
    <source>
        <dbReference type="Proteomes" id="UP000054903"/>
    </source>
</evidence>
<organism evidence="1 2">
    <name type="scientific">Caballeronia fortuita</name>
    <dbReference type="NCBI Taxonomy" id="1777138"/>
    <lineage>
        <taxon>Bacteria</taxon>
        <taxon>Pseudomonadati</taxon>
        <taxon>Pseudomonadota</taxon>
        <taxon>Betaproteobacteria</taxon>
        <taxon>Burkholderiales</taxon>
        <taxon>Burkholderiaceae</taxon>
        <taxon>Caballeronia</taxon>
    </lineage>
</organism>
<comment type="caution">
    <text evidence="1">The sequence shown here is derived from an EMBL/GenBank/DDBJ whole genome shotgun (WGS) entry which is preliminary data.</text>
</comment>
<accession>A0A158CU75</accession>
<gene>
    <name evidence="1" type="ORF">AWB77_04541</name>
</gene>
<keyword evidence="2" id="KW-1185">Reference proteome</keyword>
<dbReference type="AlphaFoldDB" id="A0A158CU75"/>
<dbReference type="STRING" id="1777138.AWB77_04541"/>